<feature type="transmembrane region" description="Helical" evidence="2">
    <location>
        <begin position="16"/>
        <end position="36"/>
    </location>
</feature>
<accession>A0A543NKB6</accession>
<feature type="region of interest" description="Disordered" evidence="1">
    <location>
        <begin position="40"/>
        <end position="141"/>
    </location>
</feature>
<dbReference type="InterPro" id="IPR008613">
    <property type="entry name" value="Excalibur_Ca-bd_domain"/>
</dbReference>
<evidence type="ECO:0000313" key="4">
    <source>
        <dbReference type="EMBL" id="TQN32246.1"/>
    </source>
</evidence>
<evidence type="ECO:0000259" key="3">
    <source>
        <dbReference type="SMART" id="SM00894"/>
    </source>
</evidence>
<keyword evidence="2" id="KW-0472">Membrane</keyword>
<feature type="compositionally biased region" description="Basic and acidic residues" evidence="1">
    <location>
        <begin position="130"/>
        <end position="141"/>
    </location>
</feature>
<name>A0A543NKB6_9ACTN</name>
<dbReference type="Pfam" id="PF05901">
    <property type="entry name" value="Excalibur"/>
    <property type="match status" value="1"/>
</dbReference>
<evidence type="ECO:0000313" key="5">
    <source>
        <dbReference type="Proteomes" id="UP000317422"/>
    </source>
</evidence>
<dbReference type="EMBL" id="VFQC01000001">
    <property type="protein sequence ID" value="TQN32246.1"/>
    <property type="molecule type" value="Genomic_DNA"/>
</dbReference>
<dbReference type="OrthoDB" id="4337778at2"/>
<proteinExistence type="predicted"/>
<protein>
    <submittedName>
        <fullName evidence="4">Excalibur calcium-binding domain-containing protein</fullName>
    </submittedName>
</protein>
<keyword evidence="2" id="KW-1133">Transmembrane helix</keyword>
<dbReference type="SMART" id="SM00894">
    <property type="entry name" value="Excalibur"/>
    <property type="match status" value="1"/>
</dbReference>
<dbReference type="AlphaFoldDB" id="A0A543NKB6"/>
<comment type="caution">
    <text evidence="4">The sequence shown here is derived from an EMBL/GenBank/DDBJ whole genome shotgun (WGS) entry which is preliminary data.</text>
</comment>
<evidence type="ECO:0000256" key="2">
    <source>
        <dbReference type="SAM" id="Phobius"/>
    </source>
</evidence>
<feature type="domain" description="Excalibur calcium-binding" evidence="3">
    <location>
        <begin position="105"/>
        <end position="141"/>
    </location>
</feature>
<evidence type="ECO:0000256" key="1">
    <source>
        <dbReference type="SAM" id="MobiDB-lite"/>
    </source>
</evidence>
<organism evidence="4 5">
    <name type="scientific">Haloactinospora alba</name>
    <dbReference type="NCBI Taxonomy" id="405555"/>
    <lineage>
        <taxon>Bacteria</taxon>
        <taxon>Bacillati</taxon>
        <taxon>Actinomycetota</taxon>
        <taxon>Actinomycetes</taxon>
        <taxon>Streptosporangiales</taxon>
        <taxon>Nocardiopsidaceae</taxon>
        <taxon>Haloactinospora</taxon>
    </lineage>
</organism>
<reference evidence="4 5" key="1">
    <citation type="submission" date="2019-06" db="EMBL/GenBank/DDBJ databases">
        <title>Sequencing the genomes of 1000 actinobacteria strains.</title>
        <authorList>
            <person name="Klenk H.-P."/>
        </authorList>
    </citation>
    <scope>NUCLEOTIDE SEQUENCE [LARGE SCALE GENOMIC DNA]</scope>
    <source>
        <strain evidence="4 5">DSM 45015</strain>
    </source>
</reference>
<dbReference type="Proteomes" id="UP000317422">
    <property type="component" value="Unassembled WGS sequence"/>
</dbReference>
<gene>
    <name evidence="4" type="ORF">FHX37_2196</name>
</gene>
<keyword evidence="2" id="KW-0812">Transmembrane</keyword>
<feature type="compositionally biased region" description="Low complexity" evidence="1">
    <location>
        <begin position="46"/>
        <end position="84"/>
    </location>
</feature>
<sequence>MRTQSPISSQSSDSGIRITLSLIGTLFVVAVVLGGIQGCSSGSADETGAAAPSTSAAPTVTVSTTRTQEVEVTTTETVETTATETVRETATEEEPAQGGNGPDEYYENCDAARAAGAAPVREGDPGYGPHLDRDGDGVGCE</sequence>
<keyword evidence="5" id="KW-1185">Reference proteome</keyword>